<dbReference type="SMR" id="A0A0M5IY28"/>
<feature type="compositionally biased region" description="Polar residues" evidence="8">
    <location>
        <begin position="61"/>
        <end position="76"/>
    </location>
</feature>
<dbReference type="GO" id="GO:0005634">
    <property type="term" value="C:nucleus"/>
    <property type="evidence" value="ECO:0007669"/>
    <property type="project" value="UniProtKB-SubCell"/>
</dbReference>
<dbReference type="GO" id="GO:0046982">
    <property type="term" value="F:protein heterodimerization activity"/>
    <property type="evidence" value="ECO:0007669"/>
    <property type="project" value="UniProtKB-ARBA"/>
</dbReference>
<proteinExistence type="predicted"/>
<keyword evidence="5" id="KW-0805">Transcription regulation</keyword>
<keyword evidence="3" id="KW-0221">Differentiation</keyword>
<dbReference type="Gene3D" id="4.10.280.10">
    <property type="entry name" value="Helix-loop-helix DNA-binding domain"/>
    <property type="match status" value="1"/>
</dbReference>
<dbReference type="FunFam" id="4.10.280.10:FF:000025">
    <property type="entry name" value="protein atonal homolog 7"/>
    <property type="match status" value="1"/>
</dbReference>
<evidence type="ECO:0000259" key="9">
    <source>
        <dbReference type="PROSITE" id="PS50888"/>
    </source>
</evidence>
<name>A0A0M5IY28_DROBS</name>
<dbReference type="GO" id="GO:0000981">
    <property type="term" value="F:DNA-binding transcription factor activity, RNA polymerase II-specific"/>
    <property type="evidence" value="ECO:0007669"/>
    <property type="project" value="TreeGrafter"/>
</dbReference>
<dbReference type="PANTHER" id="PTHR19290:SF162">
    <property type="entry name" value="TRANSCRIPTION FACTOR ATOH7"/>
    <property type="match status" value="1"/>
</dbReference>
<feature type="region of interest" description="Disordered" evidence="8">
    <location>
        <begin position="61"/>
        <end position="105"/>
    </location>
</feature>
<keyword evidence="6" id="KW-0804">Transcription</keyword>
<dbReference type="InterPro" id="IPR036638">
    <property type="entry name" value="HLH_DNA-bd_sf"/>
</dbReference>
<gene>
    <name evidence="10" type="ORF">Dbus_chr2Rg2097</name>
</gene>
<dbReference type="PANTHER" id="PTHR19290">
    <property type="entry name" value="BASIC HELIX-LOOP-HELIX PROTEIN NEUROGENIN-RELATED"/>
    <property type="match status" value="1"/>
</dbReference>
<evidence type="ECO:0000313" key="11">
    <source>
        <dbReference type="Proteomes" id="UP000494163"/>
    </source>
</evidence>
<feature type="compositionally biased region" description="Low complexity" evidence="8">
    <location>
        <begin position="83"/>
        <end position="99"/>
    </location>
</feature>
<evidence type="ECO:0000256" key="6">
    <source>
        <dbReference type="ARBA" id="ARBA00023163"/>
    </source>
</evidence>
<dbReference type="Pfam" id="PF00010">
    <property type="entry name" value="HLH"/>
    <property type="match status" value="1"/>
</dbReference>
<sequence length="188" mass="21184">MSNYYSSEEDNSSLYLGSPNFNLTLLTNGNQQQQHQQYGQGIYLTPDWQFLDQTLEQSTSHYDNQTTLPSESTAQQLKKRKSSGSGSVSISGSTASSLSPTVRKRRRQAANARERKRMNGLNEAFDRLREVVPAPSIDQKLSKFETLQMAQSYISALCDLLEHNGEDGEDLDATSYTLFDENSFQLQH</sequence>
<dbReference type="SMART" id="SM00353">
    <property type="entry name" value="HLH"/>
    <property type="match status" value="1"/>
</dbReference>
<dbReference type="GO" id="GO:0045944">
    <property type="term" value="P:positive regulation of transcription by RNA polymerase II"/>
    <property type="evidence" value="ECO:0007669"/>
    <property type="project" value="TreeGrafter"/>
</dbReference>
<evidence type="ECO:0000256" key="2">
    <source>
        <dbReference type="ARBA" id="ARBA00022473"/>
    </source>
</evidence>
<evidence type="ECO:0000256" key="7">
    <source>
        <dbReference type="ARBA" id="ARBA00023242"/>
    </source>
</evidence>
<keyword evidence="11" id="KW-1185">Reference proteome</keyword>
<evidence type="ECO:0000256" key="3">
    <source>
        <dbReference type="ARBA" id="ARBA00022782"/>
    </source>
</evidence>
<organism evidence="10 11">
    <name type="scientific">Drosophila busckii</name>
    <name type="common">Fruit fly</name>
    <dbReference type="NCBI Taxonomy" id="30019"/>
    <lineage>
        <taxon>Eukaryota</taxon>
        <taxon>Metazoa</taxon>
        <taxon>Ecdysozoa</taxon>
        <taxon>Arthropoda</taxon>
        <taxon>Hexapoda</taxon>
        <taxon>Insecta</taxon>
        <taxon>Pterygota</taxon>
        <taxon>Neoptera</taxon>
        <taxon>Endopterygota</taxon>
        <taxon>Diptera</taxon>
        <taxon>Brachycera</taxon>
        <taxon>Muscomorpha</taxon>
        <taxon>Ephydroidea</taxon>
        <taxon>Drosophilidae</taxon>
        <taxon>Drosophila</taxon>
    </lineage>
</organism>
<evidence type="ECO:0000256" key="1">
    <source>
        <dbReference type="ARBA" id="ARBA00004123"/>
    </source>
</evidence>
<dbReference type="InterPro" id="IPR050359">
    <property type="entry name" value="bHLH_transcription_factors"/>
</dbReference>
<keyword evidence="7" id="KW-0539">Nucleus</keyword>
<keyword evidence="2" id="KW-0217">Developmental protein</keyword>
<dbReference type="OrthoDB" id="6161578at2759"/>
<evidence type="ECO:0000313" key="10">
    <source>
        <dbReference type="EMBL" id="ALC42518.1"/>
    </source>
</evidence>
<dbReference type="OMA" id="PEWQFLD"/>
<evidence type="ECO:0000256" key="5">
    <source>
        <dbReference type="ARBA" id="ARBA00023015"/>
    </source>
</evidence>
<dbReference type="GO" id="GO:0016360">
    <property type="term" value="P:sensory organ precursor cell fate determination"/>
    <property type="evidence" value="ECO:0007669"/>
    <property type="project" value="UniProtKB-ARBA"/>
</dbReference>
<keyword evidence="4" id="KW-0524">Neurogenesis</keyword>
<protein>
    <submittedName>
        <fullName evidence="10">Cato</fullName>
    </submittedName>
</protein>
<dbReference type="Proteomes" id="UP000494163">
    <property type="component" value="Chromosome 2R"/>
</dbReference>
<feature type="domain" description="BHLH" evidence="9">
    <location>
        <begin position="105"/>
        <end position="157"/>
    </location>
</feature>
<dbReference type="EMBL" id="CP012524">
    <property type="protein sequence ID" value="ALC42518.1"/>
    <property type="molecule type" value="Genomic_DNA"/>
</dbReference>
<dbReference type="PROSITE" id="PS50888">
    <property type="entry name" value="BHLH"/>
    <property type="match status" value="1"/>
</dbReference>
<dbReference type="InterPro" id="IPR011598">
    <property type="entry name" value="bHLH_dom"/>
</dbReference>
<reference evidence="10 11" key="1">
    <citation type="submission" date="2015-08" db="EMBL/GenBank/DDBJ databases">
        <title>Ancestral chromatin configuration constrains chromatin evolution on differentiating sex chromosomes in Drosophila.</title>
        <authorList>
            <person name="Zhou Q."/>
            <person name="Bachtrog D."/>
        </authorList>
    </citation>
    <scope>NUCLEOTIDE SEQUENCE [LARGE SCALE GENOMIC DNA]</scope>
    <source>
        <tissue evidence="10">Whole larvae</tissue>
    </source>
</reference>
<dbReference type="GO" id="GO:0070888">
    <property type="term" value="F:E-box binding"/>
    <property type="evidence" value="ECO:0007669"/>
    <property type="project" value="TreeGrafter"/>
</dbReference>
<evidence type="ECO:0000256" key="4">
    <source>
        <dbReference type="ARBA" id="ARBA00022902"/>
    </source>
</evidence>
<comment type="subcellular location">
    <subcellularLocation>
        <location evidence="1">Nucleus</location>
    </subcellularLocation>
</comment>
<evidence type="ECO:0000256" key="8">
    <source>
        <dbReference type="SAM" id="MobiDB-lite"/>
    </source>
</evidence>
<dbReference type="SUPFAM" id="SSF47459">
    <property type="entry name" value="HLH, helix-loop-helix DNA-binding domain"/>
    <property type="match status" value="1"/>
</dbReference>
<accession>A0A0M5IY28</accession>
<dbReference type="AlphaFoldDB" id="A0A0M5IY28"/>
<dbReference type="GO" id="GO:0061564">
    <property type="term" value="P:axon development"/>
    <property type="evidence" value="ECO:0007669"/>
    <property type="project" value="TreeGrafter"/>
</dbReference>